<sequence>MNQTSILQINSEHKLRSENLPFDIDVWYPLVEQFTFPSVFLPLTRLEAMAILHYQETRYLSRIHLTNDDITTLRQLEHKIDHELKQPLLAETGAFLRLCGRSPKDGEPLNHKNVIEKYEKELQNLIDNDSAVETDPNTKLRAISRVSYLCVRNGSEAMSLLLSSERVYTDLNDWIEWGEPEQIVLRRFENEMSLEYEFRAYINNHQLNAISQYDHYTIYPNLFKIKEQIKEKIVDLWHQVHSLIGEQAYVIDFVYLAKTDRMLVIELSPFRVCTGSALFSWITDNDVLRNRPFEFRLYSKLHANIQDIIEVNWYERWCKHLPKYWELYDKFEQKSSLFSWIFQLITETYRRPNHLLLFVYGTLKRGFHWNKKFLSQAKFISKAVTTTPIPLVIGECGVPYLLLDHYSSMKCVKGEIWTVDQMTLCGLDEYEGVNKGYYTRKTVNVKQVNNNNEDDDSNTIFEANAYFKVASSEQLTKGPFLDEYTLEYHKTHYKPIRHIHVKQLQYLGEADVHEQS</sequence>
<protein>
    <recommendedName>
        <fullName evidence="3">Gamma-glutamylcyclotransferase AIG2-like domain-containing protein</fullName>
    </recommendedName>
</protein>
<dbReference type="GO" id="GO:0005829">
    <property type="term" value="C:cytosol"/>
    <property type="evidence" value="ECO:0007669"/>
    <property type="project" value="TreeGrafter"/>
</dbReference>
<dbReference type="PANTHER" id="PTHR12510">
    <property type="entry name" value="TROPONIN C-AKIN-1 PROTEIN"/>
    <property type="match status" value="1"/>
</dbReference>
<reference evidence="4" key="1">
    <citation type="submission" date="2021-02" db="EMBL/GenBank/DDBJ databases">
        <authorList>
            <person name="Nowell W R."/>
        </authorList>
    </citation>
    <scope>NUCLEOTIDE SEQUENCE</scope>
</reference>
<dbReference type="EMBL" id="CAJNOQ010007613">
    <property type="protein sequence ID" value="CAF1173877.1"/>
    <property type="molecule type" value="Genomic_DNA"/>
</dbReference>
<feature type="domain" description="Gamma-glutamylcyclotransferase AIG2-like" evidence="3">
    <location>
        <begin position="357"/>
        <end position="468"/>
    </location>
</feature>
<evidence type="ECO:0000256" key="1">
    <source>
        <dbReference type="ARBA" id="ARBA00008861"/>
    </source>
</evidence>
<accession>A0A814UCB5</accession>
<dbReference type="Pfam" id="PF07065">
    <property type="entry name" value="D123"/>
    <property type="match status" value="1"/>
</dbReference>
<dbReference type="PANTHER" id="PTHR12510:SF4">
    <property type="entry name" value="GAMMA-GLUTAMYLAMINECYCLOTRANSFERASE"/>
    <property type="match status" value="1"/>
</dbReference>
<dbReference type="SUPFAM" id="SSF110857">
    <property type="entry name" value="Gamma-glutamyl cyclotransferase-like"/>
    <property type="match status" value="1"/>
</dbReference>
<organism evidence="4 6">
    <name type="scientific">Didymodactylos carnosus</name>
    <dbReference type="NCBI Taxonomy" id="1234261"/>
    <lineage>
        <taxon>Eukaryota</taxon>
        <taxon>Metazoa</taxon>
        <taxon>Spiralia</taxon>
        <taxon>Gnathifera</taxon>
        <taxon>Rotifera</taxon>
        <taxon>Eurotatoria</taxon>
        <taxon>Bdelloidea</taxon>
        <taxon>Philodinida</taxon>
        <taxon>Philodinidae</taxon>
        <taxon>Didymodactylos</taxon>
    </lineage>
</organism>
<dbReference type="Pfam" id="PF06094">
    <property type="entry name" value="GGACT"/>
    <property type="match status" value="1"/>
</dbReference>
<evidence type="ECO:0000313" key="6">
    <source>
        <dbReference type="Proteomes" id="UP000663829"/>
    </source>
</evidence>
<dbReference type="Gene3D" id="3.10.490.10">
    <property type="entry name" value="Gamma-glutamyl cyclotransferase-like"/>
    <property type="match status" value="1"/>
</dbReference>
<dbReference type="InterPro" id="IPR036568">
    <property type="entry name" value="GGCT-like_sf"/>
</dbReference>
<dbReference type="InterPro" id="IPR009772">
    <property type="entry name" value="CDC123"/>
</dbReference>
<dbReference type="GO" id="GO:0061929">
    <property type="term" value="F:gamma-glutamylaminecyclotransferase activity"/>
    <property type="evidence" value="ECO:0007669"/>
    <property type="project" value="InterPro"/>
</dbReference>
<name>A0A814UCB5_9BILA</name>
<proteinExistence type="inferred from homology"/>
<comment type="similarity">
    <text evidence="1">Belongs to the gamma-glutamylcyclotransferase family.</text>
</comment>
<feature type="active site" description="Proton acceptor" evidence="2">
    <location>
        <position position="431"/>
    </location>
</feature>
<gene>
    <name evidence="4" type="ORF">GPM918_LOCUS22330</name>
    <name evidence="5" type="ORF">SRO942_LOCUS22329</name>
</gene>
<dbReference type="InterPro" id="IPR013024">
    <property type="entry name" value="GGCT-like"/>
</dbReference>
<dbReference type="Proteomes" id="UP000663829">
    <property type="component" value="Unassembled WGS sequence"/>
</dbReference>
<dbReference type="Proteomes" id="UP000681722">
    <property type="component" value="Unassembled WGS sequence"/>
</dbReference>
<evidence type="ECO:0000256" key="2">
    <source>
        <dbReference type="PIRSR" id="PIRSR639126-1"/>
    </source>
</evidence>
<dbReference type="EMBL" id="CAJOBC010007613">
    <property type="protein sequence ID" value="CAF3937752.1"/>
    <property type="molecule type" value="Genomic_DNA"/>
</dbReference>
<dbReference type="InterPro" id="IPR039126">
    <property type="entry name" value="GGACT"/>
</dbReference>
<comment type="caution">
    <text evidence="4">The sequence shown here is derived from an EMBL/GenBank/DDBJ whole genome shotgun (WGS) entry which is preliminary data.</text>
</comment>
<dbReference type="AlphaFoldDB" id="A0A814UCB5"/>
<dbReference type="OrthoDB" id="113620at2759"/>
<keyword evidence="6" id="KW-1185">Reference proteome</keyword>
<evidence type="ECO:0000313" key="5">
    <source>
        <dbReference type="EMBL" id="CAF3937752.1"/>
    </source>
</evidence>
<dbReference type="CDD" id="cd06661">
    <property type="entry name" value="GGCT_like"/>
    <property type="match status" value="1"/>
</dbReference>
<dbReference type="InterPro" id="IPR009288">
    <property type="entry name" value="AIG2-like_dom"/>
</dbReference>
<evidence type="ECO:0000259" key="3">
    <source>
        <dbReference type="Pfam" id="PF06094"/>
    </source>
</evidence>
<evidence type="ECO:0000313" key="4">
    <source>
        <dbReference type="EMBL" id="CAF1173877.1"/>
    </source>
</evidence>